<accession>A0A0B7NCS6</accession>
<evidence type="ECO:0000259" key="14">
    <source>
        <dbReference type="Pfam" id="PF00133"/>
    </source>
</evidence>
<evidence type="ECO:0000256" key="5">
    <source>
        <dbReference type="ARBA" id="ARBA00022741"/>
    </source>
</evidence>
<evidence type="ECO:0000256" key="1">
    <source>
        <dbReference type="ARBA" id="ARBA00004496"/>
    </source>
</evidence>
<dbReference type="CDD" id="cd07962">
    <property type="entry name" value="Anticodon_Ia_Val"/>
    <property type="match status" value="1"/>
</dbReference>
<dbReference type="SUPFAM" id="SSF50677">
    <property type="entry name" value="ValRS/IleRS/LeuRS editing domain"/>
    <property type="match status" value="1"/>
</dbReference>
<dbReference type="GO" id="GO:0005829">
    <property type="term" value="C:cytosol"/>
    <property type="evidence" value="ECO:0007669"/>
    <property type="project" value="TreeGrafter"/>
</dbReference>
<evidence type="ECO:0000256" key="6">
    <source>
        <dbReference type="ARBA" id="ARBA00022840"/>
    </source>
</evidence>
<dbReference type="GO" id="GO:0002161">
    <property type="term" value="F:aminoacyl-tRNA deacylase activity"/>
    <property type="evidence" value="ECO:0007669"/>
    <property type="project" value="InterPro"/>
</dbReference>
<dbReference type="GO" id="GO:0004832">
    <property type="term" value="F:valine-tRNA ligase activity"/>
    <property type="evidence" value="ECO:0007669"/>
    <property type="project" value="UniProtKB-EC"/>
</dbReference>
<dbReference type="Proteomes" id="UP000054107">
    <property type="component" value="Unassembled WGS sequence"/>
</dbReference>
<comment type="subcellular location">
    <subcellularLocation>
        <location evidence="1">Cytoplasm</location>
    </subcellularLocation>
</comment>
<comment type="catalytic activity">
    <reaction evidence="11">
        <text>tRNA(Val) + L-valine + ATP = L-valyl-tRNA(Val) + AMP + diphosphate</text>
        <dbReference type="Rhea" id="RHEA:10704"/>
        <dbReference type="Rhea" id="RHEA-COMP:9672"/>
        <dbReference type="Rhea" id="RHEA-COMP:9708"/>
        <dbReference type="ChEBI" id="CHEBI:30616"/>
        <dbReference type="ChEBI" id="CHEBI:33019"/>
        <dbReference type="ChEBI" id="CHEBI:57762"/>
        <dbReference type="ChEBI" id="CHEBI:78442"/>
        <dbReference type="ChEBI" id="CHEBI:78537"/>
        <dbReference type="ChEBI" id="CHEBI:456215"/>
        <dbReference type="EC" id="6.1.1.9"/>
    </reaction>
</comment>
<dbReference type="CDD" id="cd00817">
    <property type="entry name" value="ValRS_core"/>
    <property type="match status" value="1"/>
</dbReference>
<keyword evidence="8" id="KW-0175">Coiled coil</keyword>
<dbReference type="Gene3D" id="3.40.50.620">
    <property type="entry name" value="HUPs"/>
    <property type="match status" value="2"/>
</dbReference>
<dbReference type="PANTHER" id="PTHR11946">
    <property type="entry name" value="VALYL-TRNA SYNTHETASES"/>
    <property type="match status" value="1"/>
</dbReference>
<reference evidence="16 17" key="1">
    <citation type="submission" date="2014-09" db="EMBL/GenBank/DDBJ databases">
        <authorList>
            <person name="Ellenberger Sabrina"/>
        </authorList>
    </citation>
    <scope>NUCLEOTIDE SEQUENCE [LARGE SCALE GENOMIC DNA]</scope>
    <source>
        <strain evidence="16 17">CBS 412.66</strain>
    </source>
</reference>
<proteinExistence type="inferred from homology"/>
<evidence type="ECO:0000256" key="3">
    <source>
        <dbReference type="ARBA" id="ARBA00013169"/>
    </source>
</evidence>
<dbReference type="AlphaFoldDB" id="A0A0B7NCS6"/>
<name>A0A0B7NCS6_9FUNG</name>
<dbReference type="InterPro" id="IPR001412">
    <property type="entry name" value="aa-tRNA-synth_I_CS"/>
</dbReference>
<dbReference type="PRINTS" id="PR00986">
    <property type="entry name" value="TRNASYNTHVAL"/>
</dbReference>
<feature type="region of interest" description="Disordered" evidence="13">
    <location>
        <begin position="83"/>
        <end position="105"/>
    </location>
</feature>
<keyword evidence="17" id="KW-1185">Reference proteome</keyword>
<dbReference type="Gene3D" id="1.10.730.10">
    <property type="entry name" value="Isoleucyl-tRNA Synthetase, Domain 1"/>
    <property type="match status" value="1"/>
</dbReference>
<protein>
    <recommendedName>
        <fullName evidence="3">valine--tRNA ligase</fullName>
        <ecNumber evidence="3">6.1.1.9</ecNumber>
    </recommendedName>
    <alternativeName>
        <fullName evidence="10">Valyl-tRNA synthetase</fullName>
    </alternativeName>
</protein>
<evidence type="ECO:0000259" key="15">
    <source>
        <dbReference type="Pfam" id="PF08264"/>
    </source>
</evidence>
<dbReference type="OrthoDB" id="629407at2759"/>
<dbReference type="InterPro" id="IPR002303">
    <property type="entry name" value="Valyl-tRNA_ligase"/>
</dbReference>
<dbReference type="EMBL" id="LN732021">
    <property type="protein sequence ID" value="CEP15266.1"/>
    <property type="molecule type" value="Genomic_DNA"/>
</dbReference>
<evidence type="ECO:0000313" key="16">
    <source>
        <dbReference type="EMBL" id="CEP15266.1"/>
    </source>
</evidence>
<sequence>MLHYGAQFTRTHHVSHTSRLLLAKGSDQRATRFLTTVVNARIPRPRKEFAANYDAKAVEEGWYEWWNTQGLFKASSADFASRSSSSSSSNSSSCSENTKKQPFTMITPPPNVTGSLHIGHALTFSIQDAIVRWKRMNGYDVKWIPGTDHAGIGTQSVVEKMIMKERGLTRHDMGRPAFVKEIWKWKEKYGNHILHQMRRMGASLDWDSEFFTMDRDRYEAVENAFIGLYNDGLIYRDTRLVNWCCALETVISDIEVDYKDVAGRTLISLPGRSKLVEFGVLHDFSYKVVNPDPHGIQELTVSTTRIETMLGDCAVAIHPKDERYKSLHGKSVYHPILEKEIPIVCDDQLVDMEFGTGVVKITPAHDPNDYACARRHQLPIESIFDKLGRLNSNCGIPELVGHDRFEVRDTIVRKLCELGSYKGRNDKHVMRIAVCSRSGDVIEPLLQPQWYIKCKELATISKKQVENNQMQIVPEQFVQDWYRWLDNIQDWCISRQLWWGHEIPAYQVKIDGSPNHDRGELWVVGSDKEKANLKAVELLKQEGYPQNTTFELIKDDDVLDTWFSSGLLPLSALGWRGRQSEPIPSRYPIQVMETGFDILFFWVARMAMLANHFADHKVPFETIFLHGMVRDAQGRKMSKSLGNVIDPLHVIEGISLEKMKENLLHTNLPEKEIETSSHNLEKEFPNGIPPCGTDSLRFALVQYTQQSRQINLDISNVIQTSYFCNKLWNLFKFGLPRLQDPGFDLTLDIDLKGTSLVNRFILSRMANTIDICQKGFESSRLFESTDALRRFIVEDVCDVYVEFSKSALNRSDLDQREKSSTLRILHACMDISLRLAHPFMPFVTEVRDNNTGINKEANINGIRWGIWQELYQHMKATINSSPNVPSLMVESWPSQNQFSLFYDNQVENDFKVILSIIHASRSLRQGHQISVAKELPFTIVCNDDSVLHGPLSMYLNEIKHFVKASDLRIQATSSEMDAAKWTTKVINDKLKILVPNTNVMKAQLEGAAAKGIQLDAVIQNKHAQLSKKLKKLNLDLDKLKEKMQQPGYFKAVPETVKHKNE</sequence>
<dbReference type="FunFam" id="3.90.740.10:FF:000010">
    <property type="entry name" value="Valine--tRNA ligase"/>
    <property type="match status" value="1"/>
</dbReference>
<comment type="similarity">
    <text evidence="2 12">Belongs to the class-I aminoacyl-tRNA synthetase family.</text>
</comment>
<dbReference type="InterPro" id="IPR009008">
    <property type="entry name" value="Val/Leu/Ile-tRNA-synth_edit"/>
</dbReference>
<dbReference type="PROSITE" id="PS00178">
    <property type="entry name" value="AA_TRNA_LIGASE_I"/>
    <property type="match status" value="1"/>
</dbReference>
<feature type="compositionally biased region" description="Low complexity" evidence="13">
    <location>
        <begin position="83"/>
        <end position="95"/>
    </location>
</feature>
<dbReference type="Pfam" id="PF08264">
    <property type="entry name" value="Anticodon_1"/>
    <property type="match status" value="1"/>
</dbReference>
<organism evidence="16 17">
    <name type="scientific">Parasitella parasitica</name>
    <dbReference type="NCBI Taxonomy" id="35722"/>
    <lineage>
        <taxon>Eukaryota</taxon>
        <taxon>Fungi</taxon>
        <taxon>Fungi incertae sedis</taxon>
        <taxon>Mucoromycota</taxon>
        <taxon>Mucoromycotina</taxon>
        <taxon>Mucoromycetes</taxon>
        <taxon>Mucorales</taxon>
        <taxon>Mucorineae</taxon>
        <taxon>Mucoraceae</taxon>
        <taxon>Parasitella</taxon>
    </lineage>
</organism>
<evidence type="ECO:0000313" key="17">
    <source>
        <dbReference type="Proteomes" id="UP000054107"/>
    </source>
</evidence>
<dbReference type="SUPFAM" id="SSF52374">
    <property type="entry name" value="Nucleotidylyl transferase"/>
    <property type="match status" value="1"/>
</dbReference>
<dbReference type="NCBIfam" id="NF004349">
    <property type="entry name" value="PRK05729.1"/>
    <property type="match status" value="1"/>
</dbReference>
<keyword evidence="4 12" id="KW-0436">Ligase</keyword>
<dbReference type="NCBIfam" id="TIGR00422">
    <property type="entry name" value="valS"/>
    <property type="match status" value="1"/>
</dbReference>
<evidence type="ECO:0000256" key="13">
    <source>
        <dbReference type="SAM" id="MobiDB-lite"/>
    </source>
</evidence>
<dbReference type="SUPFAM" id="SSF47323">
    <property type="entry name" value="Anticodon-binding domain of a subclass of class I aminoacyl-tRNA synthetases"/>
    <property type="match status" value="1"/>
</dbReference>
<keyword evidence="7 12" id="KW-0648">Protein biosynthesis</keyword>
<dbReference type="GO" id="GO:0005524">
    <property type="term" value="F:ATP binding"/>
    <property type="evidence" value="ECO:0007669"/>
    <property type="project" value="UniProtKB-KW"/>
</dbReference>
<dbReference type="InterPro" id="IPR002300">
    <property type="entry name" value="aa-tRNA-synth_Ia"/>
</dbReference>
<keyword evidence="6 12" id="KW-0067">ATP-binding</keyword>
<evidence type="ECO:0000256" key="2">
    <source>
        <dbReference type="ARBA" id="ARBA00005594"/>
    </source>
</evidence>
<keyword evidence="9 12" id="KW-0030">Aminoacyl-tRNA synthetase</keyword>
<evidence type="ECO:0000256" key="10">
    <source>
        <dbReference type="ARBA" id="ARBA00029936"/>
    </source>
</evidence>
<dbReference type="PANTHER" id="PTHR11946:SF57">
    <property type="entry name" value="VALINE--TRNA LIGASE, MITOCHONDRIAL-RELATED"/>
    <property type="match status" value="1"/>
</dbReference>
<dbReference type="InterPro" id="IPR013155">
    <property type="entry name" value="M/V/L/I-tRNA-synth_anticd-bd"/>
</dbReference>
<dbReference type="FunFam" id="3.40.50.620:FF:000020">
    <property type="entry name" value="Valine--tRNA ligase, mitochondrial"/>
    <property type="match status" value="1"/>
</dbReference>
<evidence type="ECO:0000256" key="8">
    <source>
        <dbReference type="ARBA" id="ARBA00023054"/>
    </source>
</evidence>
<dbReference type="Pfam" id="PF00133">
    <property type="entry name" value="tRNA-synt_1"/>
    <property type="match status" value="1"/>
</dbReference>
<feature type="domain" description="Aminoacyl-tRNA synthetase class Ia" evidence="14">
    <location>
        <begin position="95"/>
        <end position="713"/>
    </location>
</feature>
<dbReference type="Gene3D" id="3.90.740.10">
    <property type="entry name" value="Valyl/Leucyl/Isoleucyl-tRNA synthetase, editing domain"/>
    <property type="match status" value="1"/>
</dbReference>
<dbReference type="InterPro" id="IPR033705">
    <property type="entry name" value="Anticodon_Ia_Val"/>
</dbReference>
<evidence type="ECO:0000256" key="7">
    <source>
        <dbReference type="ARBA" id="ARBA00022917"/>
    </source>
</evidence>
<evidence type="ECO:0000256" key="9">
    <source>
        <dbReference type="ARBA" id="ARBA00023146"/>
    </source>
</evidence>
<evidence type="ECO:0000256" key="4">
    <source>
        <dbReference type="ARBA" id="ARBA00022598"/>
    </source>
</evidence>
<dbReference type="EC" id="6.1.1.9" evidence="3"/>
<dbReference type="GO" id="GO:0006438">
    <property type="term" value="P:valyl-tRNA aminoacylation"/>
    <property type="evidence" value="ECO:0007669"/>
    <property type="project" value="InterPro"/>
</dbReference>
<keyword evidence="5 12" id="KW-0547">Nucleotide-binding</keyword>
<dbReference type="InterPro" id="IPR014729">
    <property type="entry name" value="Rossmann-like_a/b/a_fold"/>
</dbReference>
<gene>
    <name evidence="16" type="primary">PARPA_09471.1 scaffold 36645</name>
</gene>
<evidence type="ECO:0000256" key="11">
    <source>
        <dbReference type="ARBA" id="ARBA00047552"/>
    </source>
</evidence>
<evidence type="ECO:0000256" key="12">
    <source>
        <dbReference type="RuleBase" id="RU363035"/>
    </source>
</evidence>
<dbReference type="STRING" id="35722.A0A0B7NCS6"/>
<feature type="domain" description="Methionyl/Valyl/Leucyl/Isoleucyl-tRNA synthetase anticodon-binding" evidence="15">
    <location>
        <begin position="759"/>
        <end position="936"/>
    </location>
</feature>
<dbReference type="InterPro" id="IPR009080">
    <property type="entry name" value="tRNAsynth_Ia_anticodon-bd"/>
</dbReference>